<evidence type="ECO:0000256" key="1">
    <source>
        <dbReference type="SAM" id="Phobius"/>
    </source>
</evidence>
<keyword evidence="1" id="KW-0812">Transmembrane</keyword>
<keyword evidence="1" id="KW-1133">Transmembrane helix</keyword>
<feature type="signal peptide" evidence="2">
    <location>
        <begin position="1"/>
        <end position="19"/>
    </location>
</feature>
<protein>
    <submittedName>
        <fullName evidence="3">HupE / UreJ protein</fullName>
    </submittedName>
</protein>
<name>A0A1I5ZYS0_9RHOB</name>
<feature type="transmembrane region" description="Helical" evidence="1">
    <location>
        <begin position="260"/>
        <end position="278"/>
    </location>
</feature>
<dbReference type="InterPro" id="IPR032809">
    <property type="entry name" value="Put_HupE_UreJ"/>
</dbReference>
<dbReference type="Proteomes" id="UP000243106">
    <property type="component" value="Unassembled WGS sequence"/>
</dbReference>
<dbReference type="Pfam" id="PF13795">
    <property type="entry name" value="HupE_UreJ_2"/>
    <property type="match status" value="1"/>
</dbReference>
<feature type="chain" id="PRO_5017255035" evidence="2">
    <location>
        <begin position="20"/>
        <end position="283"/>
    </location>
</feature>
<evidence type="ECO:0000256" key="2">
    <source>
        <dbReference type="SAM" id="SignalP"/>
    </source>
</evidence>
<organism evidence="3 4">
    <name type="scientific">Roseivivax halotolerans</name>
    <dbReference type="NCBI Taxonomy" id="93684"/>
    <lineage>
        <taxon>Bacteria</taxon>
        <taxon>Pseudomonadati</taxon>
        <taxon>Pseudomonadota</taxon>
        <taxon>Alphaproteobacteria</taxon>
        <taxon>Rhodobacterales</taxon>
        <taxon>Roseobacteraceae</taxon>
        <taxon>Roseivivax</taxon>
    </lineage>
</organism>
<reference evidence="4" key="1">
    <citation type="submission" date="2016-10" db="EMBL/GenBank/DDBJ databases">
        <authorList>
            <person name="Varghese N."/>
            <person name="Submissions S."/>
        </authorList>
    </citation>
    <scope>NUCLEOTIDE SEQUENCE [LARGE SCALE GENOMIC DNA]</scope>
    <source>
        <strain evidence="4">JCM 10271</strain>
    </source>
</reference>
<feature type="transmembrane region" description="Helical" evidence="1">
    <location>
        <begin position="170"/>
        <end position="189"/>
    </location>
</feature>
<keyword evidence="4" id="KW-1185">Reference proteome</keyword>
<keyword evidence="1" id="KW-0472">Membrane</keyword>
<sequence>MLRVFLVFCCVFPASALLAAETEMAVSEAAGTGWLSTALAYVPVGFAHILPLGLDHILFVLALFFMTPNVGPLILQITIFTLAHSVTLALGAFGIVSIPGSIVEPIIAASIVFVAAENMFARRVTGWRIGVIFLFGLLHGLGFASVLSEFGLPDGQFGAALVGFNVGVEIGQIAIIAAMFLVVWVALRVDALDYSERTGQVFYGVLALALVALSFLALEGNALAGFEVSAPLFLLPLAGLSLLCLLAATNVDKLGAYRTYVAISASAAIGLVGAYWFVERVFL</sequence>
<feature type="transmembrane region" description="Helical" evidence="1">
    <location>
        <begin position="102"/>
        <end position="120"/>
    </location>
</feature>
<dbReference type="AlphaFoldDB" id="A0A1I5ZYS0"/>
<accession>A0A1I5ZYS0</accession>
<feature type="transmembrane region" description="Helical" evidence="1">
    <location>
        <begin position="127"/>
        <end position="150"/>
    </location>
</feature>
<evidence type="ECO:0000313" key="4">
    <source>
        <dbReference type="Proteomes" id="UP000243106"/>
    </source>
</evidence>
<proteinExistence type="predicted"/>
<feature type="transmembrane region" description="Helical" evidence="1">
    <location>
        <begin position="201"/>
        <end position="218"/>
    </location>
</feature>
<feature type="transmembrane region" description="Helical" evidence="1">
    <location>
        <begin position="230"/>
        <end position="248"/>
    </location>
</feature>
<gene>
    <name evidence="3" type="ORF">SAMN05421853_11353</name>
</gene>
<evidence type="ECO:0000313" key="3">
    <source>
        <dbReference type="EMBL" id="SFQ61629.1"/>
    </source>
</evidence>
<dbReference type="EMBL" id="FOXV01000013">
    <property type="protein sequence ID" value="SFQ61629.1"/>
    <property type="molecule type" value="Genomic_DNA"/>
</dbReference>
<dbReference type="STRING" id="93684.SAMN05421853_11353"/>
<keyword evidence="2" id="KW-0732">Signal</keyword>